<sequence>MASGSTATPTITLTPNLNGTLPGVSPPTAPIANPAATPNINNINSPNTPPSTISASSSPSEPPSKFGGPSKAALGALGALAALAAIAIVIFGLVLFKRRQRRRAREERWMDHNYSSPSMSDHKGSGGGGSGYAFASGPGAGGTAGLSYLENQRSGHTSHHNPGEMASSTSASHHVKSAEYVIPQPALLADRNGGSVDDDSQREMSPIPTRPARTYQGDFDDATTPWDGELGYLHTYPHLQPTEGEGNVDLGYEYIQDYIPITPHVHHQSLSTNDNNSTTNTRDNIDSRQLSMRASSQLPADLEYFSQLREASWPMPPTTTITSSPTHHPQHQSTTMTTTPDQRLGLGL</sequence>
<keyword evidence="2" id="KW-0472">Membrane</keyword>
<evidence type="ECO:0000313" key="3">
    <source>
        <dbReference type="EMBL" id="KAG0300556.1"/>
    </source>
</evidence>
<feature type="compositionally biased region" description="Polar residues" evidence="1">
    <location>
        <begin position="1"/>
        <end position="19"/>
    </location>
</feature>
<protein>
    <submittedName>
        <fullName evidence="3">Uncharacterized protein</fullName>
    </submittedName>
</protein>
<feature type="region of interest" description="Disordered" evidence="1">
    <location>
        <begin position="108"/>
        <end position="174"/>
    </location>
</feature>
<accession>A0A9P6UHZ0</accession>
<reference evidence="3" key="1">
    <citation type="journal article" date="2020" name="Fungal Divers.">
        <title>Resolving the Mortierellaceae phylogeny through synthesis of multi-gene phylogenetics and phylogenomics.</title>
        <authorList>
            <person name="Vandepol N."/>
            <person name="Liber J."/>
            <person name="Desiro A."/>
            <person name="Na H."/>
            <person name="Kennedy M."/>
            <person name="Barry K."/>
            <person name="Grigoriev I.V."/>
            <person name="Miller A.N."/>
            <person name="O'Donnell K."/>
            <person name="Stajich J.E."/>
            <person name="Bonito G."/>
        </authorList>
    </citation>
    <scope>NUCLEOTIDE SEQUENCE</scope>
    <source>
        <strain evidence="3">NVP60</strain>
    </source>
</reference>
<feature type="compositionally biased region" description="Low complexity" evidence="1">
    <location>
        <begin position="318"/>
        <end position="327"/>
    </location>
</feature>
<proteinExistence type="predicted"/>
<organism evidence="3 4">
    <name type="scientific">Linnemannia gamsii</name>
    <dbReference type="NCBI Taxonomy" id="64522"/>
    <lineage>
        <taxon>Eukaryota</taxon>
        <taxon>Fungi</taxon>
        <taxon>Fungi incertae sedis</taxon>
        <taxon>Mucoromycota</taxon>
        <taxon>Mortierellomycotina</taxon>
        <taxon>Mortierellomycetes</taxon>
        <taxon>Mortierellales</taxon>
        <taxon>Mortierellaceae</taxon>
        <taxon>Linnemannia</taxon>
    </lineage>
</organism>
<evidence type="ECO:0000313" key="4">
    <source>
        <dbReference type="Proteomes" id="UP000823405"/>
    </source>
</evidence>
<keyword evidence="4" id="KW-1185">Reference proteome</keyword>
<gene>
    <name evidence="3" type="ORF">BGZ97_003166</name>
</gene>
<evidence type="ECO:0000256" key="1">
    <source>
        <dbReference type="SAM" id="MobiDB-lite"/>
    </source>
</evidence>
<feature type="compositionally biased region" description="Polar residues" evidence="1">
    <location>
        <begin position="331"/>
        <end position="341"/>
    </location>
</feature>
<dbReference type="EMBL" id="JAAAIN010001736">
    <property type="protein sequence ID" value="KAG0300556.1"/>
    <property type="molecule type" value="Genomic_DNA"/>
</dbReference>
<keyword evidence="2" id="KW-1133">Transmembrane helix</keyword>
<name>A0A9P6UHZ0_9FUNG</name>
<comment type="caution">
    <text evidence="3">The sequence shown here is derived from an EMBL/GenBank/DDBJ whole genome shotgun (WGS) entry which is preliminary data.</text>
</comment>
<feature type="region of interest" description="Disordered" evidence="1">
    <location>
        <begin position="313"/>
        <end position="348"/>
    </location>
</feature>
<dbReference type="Proteomes" id="UP000823405">
    <property type="component" value="Unassembled WGS sequence"/>
</dbReference>
<feature type="region of interest" description="Disordered" evidence="1">
    <location>
        <begin position="1"/>
        <end position="68"/>
    </location>
</feature>
<feature type="region of interest" description="Disordered" evidence="1">
    <location>
        <begin position="189"/>
        <end position="219"/>
    </location>
</feature>
<feature type="transmembrane region" description="Helical" evidence="2">
    <location>
        <begin position="72"/>
        <end position="96"/>
    </location>
</feature>
<keyword evidence="2" id="KW-0812">Transmembrane</keyword>
<dbReference type="AlphaFoldDB" id="A0A9P6UHZ0"/>
<evidence type="ECO:0000256" key="2">
    <source>
        <dbReference type="SAM" id="Phobius"/>
    </source>
</evidence>
<feature type="compositionally biased region" description="Low complexity" evidence="1">
    <location>
        <begin position="30"/>
        <end position="59"/>
    </location>
</feature>
<dbReference type="OrthoDB" id="2448739at2759"/>